<organism evidence="21 22">
    <name type="scientific">Clavelina lepadiformis</name>
    <name type="common">Light-bulb sea squirt</name>
    <name type="synonym">Ascidia lepadiformis</name>
    <dbReference type="NCBI Taxonomy" id="159417"/>
    <lineage>
        <taxon>Eukaryota</taxon>
        <taxon>Metazoa</taxon>
        <taxon>Chordata</taxon>
        <taxon>Tunicata</taxon>
        <taxon>Ascidiacea</taxon>
        <taxon>Aplousobranchia</taxon>
        <taxon>Clavelinidae</taxon>
        <taxon>Clavelina</taxon>
    </lineage>
</organism>
<dbReference type="PRINTS" id="PR00700">
    <property type="entry name" value="PRTYPHPHTASE"/>
</dbReference>
<dbReference type="SUPFAM" id="SSF49265">
    <property type="entry name" value="Fibronectin type III"/>
    <property type="match status" value="2"/>
</dbReference>
<keyword evidence="12" id="KW-0393">Immunoglobulin domain</keyword>
<keyword evidence="4 14" id="KW-0245">EGF-like domain</keyword>
<comment type="caution">
    <text evidence="14">Lacks conserved residue(s) required for the propagation of feature annotation.</text>
</comment>
<keyword evidence="9 15" id="KW-0472">Membrane</keyword>
<dbReference type="PROSITE" id="PS00010">
    <property type="entry name" value="ASX_HYDROXYL"/>
    <property type="match status" value="7"/>
</dbReference>
<dbReference type="InterPro" id="IPR029021">
    <property type="entry name" value="Prot-tyrosine_phosphatase-like"/>
</dbReference>
<feature type="transmembrane region" description="Helical" evidence="15">
    <location>
        <begin position="3180"/>
        <end position="3201"/>
    </location>
</feature>
<feature type="domain" description="EGF-like" evidence="16">
    <location>
        <begin position="232"/>
        <end position="272"/>
    </location>
</feature>
<protein>
    <recommendedName>
        <fullName evidence="3">protein-tyrosine-phosphatase</fullName>
        <ecNumber evidence="3">3.1.3.48</ecNumber>
    </recommendedName>
</protein>
<keyword evidence="15" id="KW-0812">Transmembrane</keyword>
<feature type="transmembrane region" description="Helical" evidence="15">
    <location>
        <begin position="1808"/>
        <end position="1830"/>
    </location>
</feature>
<dbReference type="PROSITE" id="PS50835">
    <property type="entry name" value="IG_LIKE"/>
    <property type="match status" value="5"/>
</dbReference>
<keyword evidence="22" id="KW-1185">Reference proteome</keyword>
<evidence type="ECO:0000256" key="9">
    <source>
        <dbReference type="ARBA" id="ARBA00023136"/>
    </source>
</evidence>
<dbReference type="CDD" id="cd00047">
    <property type="entry name" value="PTPc"/>
    <property type="match status" value="4"/>
</dbReference>
<dbReference type="InterPro" id="IPR013098">
    <property type="entry name" value="Ig_I-set"/>
</dbReference>
<feature type="domain" description="EGF-like" evidence="16">
    <location>
        <begin position="316"/>
        <end position="356"/>
    </location>
</feature>
<keyword evidence="7" id="KW-0378">Hydrolase</keyword>
<dbReference type="InterPro" id="IPR000242">
    <property type="entry name" value="PTP_cat"/>
</dbReference>
<dbReference type="CDD" id="cd00063">
    <property type="entry name" value="FN3"/>
    <property type="match status" value="2"/>
</dbReference>
<feature type="domain" description="Ig-like" evidence="19">
    <location>
        <begin position="538"/>
        <end position="636"/>
    </location>
</feature>
<feature type="domain" description="EGF-like" evidence="16">
    <location>
        <begin position="400"/>
        <end position="445"/>
    </location>
</feature>
<feature type="domain" description="EGF-like" evidence="16">
    <location>
        <begin position="20"/>
        <end position="59"/>
    </location>
</feature>
<dbReference type="SMART" id="SM00404">
    <property type="entry name" value="PTPc_motif"/>
    <property type="match status" value="4"/>
</dbReference>
<keyword evidence="5" id="KW-0732">Signal</keyword>
<keyword evidence="15" id="KW-1133">Transmembrane helix</keyword>
<evidence type="ECO:0000256" key="1">
    <source>
        <dbReference type="ARBA" id="ARBA00004167"/>
    </source>
</evidence>
<dbReference type="EMBL" id="CAWYQH010000046">
    <property type="protein sequence ID" value="CAK8678004.1"/>
    <property type="molecule type" value="Genomic_DNA"/>
</dbReference>
<comment type="caution">
    <text evidence="21">The sequence shown here is derived from an EMBL/GenBank/DDBJ whole genome shotgun (WGS) entry which is preliminary data.</text>
</comment>
<feature type="domain" description="EGF-like" evidence="16">
    <location>
        <begin position="103"/>
        <end position="143"/>
    </location>
</feature>
<dbReference type="InterPro" id="IPR003598">
    <property type="entry name" value="Ig_sub2"/>
</dbReference>
<dbReference type="InterPro" id="IPR000152">
    <property type="entry name" value="EGF-type_Asp/Asn_hydroxyl_site"/>
</dbReference>
<dbReference type="PANTHER" id="PTHR19134:SF527">
    <property type="entry name" value="TYROSINE-PROTEIN PHOSPHATASE NON-RECEPTOR TYPE 7"/>
    <property type="match status" value="1"/>
</dbReference>
<reference evidence="21 22" key="1">
    <citation type="submission" date="2024-02" db="EMBL/GenBank/DDBJ databases">
        <authorList>
            <person name="Daric V."/>
            <person name="Darras S."/>
        </authorList>
    </citation>
    <scope>NUCLEOTIDE SEQUENCE [LARGE SCALE GENOMIC DNA]</scope>
</reference>
<dbReference type="SMART" id="SM00181">
    <property type="entry name" value="EGF"/>
    <property type="match status" value="10"/>
</dbReference>
<feature type="domain" description="EGF-like" evidence="16">
    <location>
        <begin position="60"/>
        <end position="102"/>
    </location>
</feature>
<feature type="domain" description="Tyrosine-protein phosphatase" evidence="17">
    <location>
        <begin position="1914"/>
        <end position="2172"/>
    </location>
</feature>
<dbReference type="SUPFAM" id="SSF52799">
    <property type="entry name" value="(Phosphotyrosine protein) phosphatases II"/>
    <property type="match status" value="4"/>
</dbReference>
<dbReference type="PROSITE" id="PS50056">
    <property type="entry name" value="TYR_PHOSPHATASE_2"/>
    <property type="match status" value="4"/>
</dbReference>
<comment type="similarity">
    <text evidence="2">Belongs to the protein-tyrosine phosphatase family. Receptor class 2A subfamily.</text>
</comment>
<dbReference type="SMART" id="SM00194">
    <property type="entry name" value="PTPc"/>
    <property type="match status" value="4"/>
</dbReference>
<dbReference type="Proteomes" id="UP001642483">
    <property type="component" value="Unassembled WGS sequence"/>
</dbReference>
<dbReference type="InterPro" id="IPR036116">
    <property type="entry name" value="FN3_sf"/>
</dbReference>
<dbReference type="Pfam" id="PF13927">
    <property type="entry name" value="Ig_3"/>
    <property type="match status" value="2"/>
</dbReference>
<evidence type="ECO:0000256" key="6">
    <source>
        <dbReference type="ARBA" id="ARBA00022737"/>
    </source>
</evidence>
<keyword evidence="8" id="KW-0904">Protein phosphatase</keyword>
<dbReference type="InterPro" id="IPR036179">
    <property type="entry name" value="Ig-like_dom_sf"/>
</dbReference>
<evidence type="ECO:0000256" key="2">
    <source>
        <dbReference type="ARBA" id="ARBA00010504"/>
    </source>
</evidence>
<evidence type="ECO:0000259" key="18">
    <source>
        <dbReference type="PROSITE" id="PS50056"/>
    </source>
</evidence>
<dbReference type="InterPro" id="IPR003961">
    <property type="entry name" value="FN3_dom"/>
</dbReference>
<feature type="domain" description="EGF-like" evidence="16">
    <location>
        <begin position="144"/>
        <end position="186"/>
    </location>
</feature>
<feature type="domain" description="Ig-like" evidence="19">
    <location>
        <begin position="1221"/>
        <end position="1321"/>
    </location>
</feature>
<dbReference type="Pfam" id="PF00102">
    <property type="entry name" value="Y_phosphatase"/>
    <property type="match status" value="4"/>
</dbReference>
<feature type="domain" description="Tyrosine specific protein phosphatases" evidence="18">
    <location>
        <begin position="3462"/>
        <end position="3536"/>
    </location>
</feature>
<comment type="subcellular location">
    <subcellularLocation>
        <location evidence="1">Membrane</location>
        <topology evidence="1">Single-pass membrane protein</topology>
    </subcellularLocation>
</comment>
<evidence type="ECO:0000259" key="16">
    <source>
        <dbReference type="PROSITE" id="PS50026"/>
    </source>
</evidence>
<feature type="domain" description="Tyrosine specific protein phosphatases" evidence="18">
    <location>
        <begin position="2094"/>
        <end position="2163"/>
    </location>
</feature>
<dbReference type="InterPro" id="IPR000742">
    <property type="entry name" value="EGF"/>
</dbReference>
<dbReference type="InterPro" id="IPR007110">
    <property type="entry name" value="Ig-like_dom"/>
</dbReference>
<evidence type="ECO:0000313" key="21">
    <source>
        <dbReference type="EMBL" id="CAK8678004.1"/>
    </source>
</evidence>
<evidence type="ECO:0000256" key="14">
    <source>
        <dbReference type="PROSITE-ProRule" id="PRU00076"/>
    </source>
</evidence>
<dbReference type="PROSITE" id="PS01186">
    <property type="entry name" value="EGF_2"/>
    <property type="match status" value="9"/>
</dbReference>
<evidence type="ECO:0000256" key="8">
    <source>
        <dbReference type="ARBA" id="ARBA00022912"/>
    </source>
</evidence>
<dbReference type="InterPro" id="IPR003599">
    <property type="entry name" value="Ig_sub"/>
</dbReference>
<evidence type="ECO:0000256" key="15">
    <source>
        <dbReference type="SAM" id="Phobius"/>
    </source>
</evidence>
<dbReference type="PROSITE" id="PS50026">
    <property type="entry name" value="EGF_3"/>
    <property type="match status" value="10"/>
</dbReference>
<evidence type="ECO:0000256" key="4">
    <source>
        <dbReference type="ARBA" id="ARBA00022536"/>
    </source>
</evidence>
<keyword evidence="11" id="KW-0675">Receptor</keyword>
<gene>
    <name evidence="21" type="ORF">CVLEPA_LOCUS7970</name>
</gene>
<dbReference type="InterPro" id="IPR009030">
    <property type="entry name" value="Growth_fac_rcpt_cys_sf"/>
</dbReference>
<accession>A0ABP0FHQ6</accession>
<feature type="domain" description="Tyrosine specific protein phosphatases" evidence="18">
    <location>
        <begin position="2378"/>
        <end position="2455"/>
    </location>
</feature>
<dbReference type="PROSITE" id="PS50055">
    <property type="entry name" value="TYR_PHOSPHATASE_PTP"/>
    <property type="match status" value="4"/>
</dbReference>
<evidence type="ECO:0000256" key="7">
    <source>
        <dbReference type="ARBA" id="ARBA00022801"/>
    </source>
</evidence>
<evidence type="ECO:0000313" key="22">
    <source>
        <dbReference type="Proteomes" id="UP001642483"/>
    </source>
</evidence>
<dbReference type="CDD" id="cd00096">
    <property type="entry name" value="Ig"/>
    <property type="match status" value="2"/>
</dbReference>
<feature type="domain" description="Tyrosine-protein phosphatase" evidence="17">
    <location>
        <begin position="3285"/>
        <end position="3545"/>
    </location>
</feature>
<dbReference type="Pfam" id="PF12947">
    <property type="entry name" value="EGF_3"/>
    <property type="match status" value="3"/>
</dbReference>
<dbReference type="InterPro" id="IPR000387">
    <property type="entry name" value="Tyr_Pase_dom"/>
</dbReference>
<dbReference type="InterPro" id="IPR018097">
    <property type="entry name" value="EGF_Ca-bd_CS"/>
</dbReference>
<evidence type="ECO:0000256" key="13">
    <source>
        <dbReference type="ARBA" id="ARBA00051722"/>
    </source>
</evidence>
<feature type="domain" description="Ig-like" evidence="19">
    <location>
        <begin position="645"/>
        <end position="744"/>
    </location>
</feature>
<dbReference type="InterPro" id="IPR001881">
    <property type="entry name" value="EGF-like_Ca-bd_dom"/>
</dbReference>
<dbReference type="InterPro" id="IPR016130">
    <property type="entry name" value="Tyr_Pase_AS"/>
</dbReference>
<feature type="domain" description="EGF-like" evidence="16">
    <location>
        <begin position="357"/>
        <end position="399"/>
    </location>
</feature>
<dbReference type="Pfam" id="PF07645">
    <property type="entry name" value="EGF_CA"/>
    <property type="match status" value="6"/>
</dbReference>
<dbReference type="CDD" id="cd00054">
    <property type="entry name" value="EGF_CA"/>
    <property type="match status" value="9"/>
</dbReference>
<dbReference type="InterPro" id="IPR003595">
    <property type="entry name" value="Tyr_Pase_cat"/>
</dbReference>
<evidence type="ECO:0000256" key="3">
    <source>
        <dbReference type="ARBA" id="ARBA00013064"/>
    </source>
</evidence>
<feature type="domain" description="Tyrosine specific protein phosphatases" evidence="18">
    <location>
        <begin position="3751"/>
        <end position="3828"/>
    </location>
</feature>
<evidence type="ECO:0000256" key="5">
    <source>
        <dbReference type="ARBA" id="ARBA00022729"/>
    </source>
</evidence>
<evidence type="ECO:0000259" key="19">
    <source>
        <dbReference type="PROSITE" id="PS50835"/>
    </source>
</evidence>
<comment type="catalytic activity">
    <reaction evidence="13">
        <text>O-phospho-L-tyrosyl-[protein] + H2O = L-tyrosyl-[protein] + phosphate</text>
        <dbReference type="Rhea" id="RHEA:10684"/>
        <dbReference type="Rhea" id="RHEA-COMP:10136"/>
        <dbReference type="Rhea" id="RHEA-COMP:20101"/>
        <dbReference type="ChEBI" id="CHEBI:15377"/>
        <dbReference type="ChEBI" id="CHEBI:43474"/>
        <dbReference type="ChEBI" id="CHEBI:46858"/>
        <dbReference type="ChEBI" id="CHEBI:61978"/>
        <dbReference type="EC" id="3.1.3.48"/>
    </reaction>
</comment>
<dbReference type="PROSITE" id="PS00383">
    <property type="entry name" value="TYR_PHOSPHATASE_1"/>
    <property type="match status" value="2"/>
</dbReference>
<feature type="domain" description="Fibronectin type-III" evidence="20">
    <location>
        <begin position="1520"/>
        <end position="1631"/>
    </location>
</feature>
<dbReference type="Gene3D" id="2.10.25.10">
    <property type="entry name" value="Laminin"/>
    <property type="match status" value="10"/>
</dbReference>
<dbReference type="PANTHER" id="PTHR19134">
    <property type="entry name" value="RECEPTOR-TYPE TYROSINE-PROTEIN PHOSPHATASE"/>
    <property type="match status" value="1"/>
</dbReference>
<dbReference type="Pfam" id="PF07679">
    <property type="entry name" value="I-set"/>
    <property type="match status" value="1"/>
</dbReference>
<dbReference type="InterPro" id="IPR024731">
    <property type="entry name" value="NELL2-like_EGF"/>
</dbReference>
<sequence length="3848" mass="427856">MSSKNHDLNFFYRGAKYTLNINECTSQHDCDENERCFTIFEAYICLCKLGYFQNLRKCVDINECDTNSHDCDDSATCINEQGSFRCECNSGYSGDGKSGNCEDINECTNNQHGCDENERCINEIGSHRCLCKRGYYRNSKKCTDVDECTTTIRWRRHDCDNNAQCTNTIGSFSCSCNPGYTGDGRNGSCTDINECLTGQNGCRQNSKCLNTVGSYRCPCNGGYVEVRGTCTDVNECRNTENNCHKNGICNNNEGSFTCSCKSGFSGDGRSCTDIDECETSSHNCGRNARCTNAMGSFLCRCISGYSGDGRRGNCRDVNECSRNQHNCNLNARCNNTPGSFTCTCNAGYTGNGVNCRDIDECSTGLDNCDENAKCSNTIGSFRCTCNSGYSGNGREGNCADIDECRTRGTQNGHNCSLYANCLNSPAGSFTCRCRQGYTGNGVDCTGIIEIDSEPAVTVDQGENINLSYNIAFVRDRVSCELTSKSISLQTFNLNSRRSIDYSMPNADGSAVFLLSCALTIDGNTFRKNFQTTVTVQVPANIQLSASSIEVMRNSTTPVVVSCISDGNPRPTVMWLKNDKVISDRSGKFIYQELTEINDTASGSDLILTKARYRDKGTYDCTATNVRESGESKDSVNLEVTVKGAPEIHHPVEYVVLPQNNKVEFTCTFDGYPQANVTWSFADGSSLPLTSQFEVSDNVNGSRRYRVSKILTVYGTQCKETSLLSYRCSAMNDNNLGNSAQSDVFAVGIGNDSLTYDRNPKSCRNAVKFCKSHGELVAVSTQAVLNKIRAVTRQNYWISAKSAFYWPGEVSQNVDGCVRIFRGNNRWSRFTDVNSSALCEATRYAVQPSIGADPVVCDGRELNISWTILPGATSFPHQIQVYLLSDVSSLIKAYEVQPGVQNLLIMDLKPRNGYFIQILPLFMGCENAPLRGGRNAITGRGNLTAPHRIELTFNQSADTCTLSWPSVVKTGQDEEIGYVDIKITQFINSARSNTLNSADVNVTSIEKSRSNYVISNLNPNTDYQVEVGVVASSPCHDLIPTAWSDPVRGTCVTSPSIPTKVELSSIPPTTKGNLVMVTLAPVSERNGDVSCYFVVVQTTMAGENVTVESDISKLVQADSDPVDGQPYIAMALQRFDEEMEINLGDGSLTCCDVASLEKVDCTASIESRKRRETSTIIRAQNRPLPTDTNVTYYTLTSTPDGNNALYTTSPRSGPIVVPSGAPEIHHPVEYVVLPQNNKVEFTCTFDGYPQANVTWSFADGSSLPLTSQFEVSDNVNGSRRYRVSKILTVYGTQCKETSLLSYRCSAMNEYNLDNSAQSDVFAVGIGNDSLTYDRDPKSCRNAVKFCKSHGELVAVSTQAVLNKIRAVTRQNYWISAKSAFYWPGEVSQNVDGCVRIFRGNNRWSRFTDVNSSPLCEATRYAVQPSIGADPVVCDGRELNISWTILPGATSFPHQIQVYLLSDVSSLIKAYEVQPGVQNLLIMDLKPRNGYFIQILPLFMGCENAPLRGGRHAITGRGNLTAPDEIELTFNQSADTCTLSWPSVVKTGQDEEIGYVDIKITQFINSARSNTLNSADVNVTSIEKSRSNYVISNLSPNTDYQVEVGVVASSPCHDLIPTAWSDPVRGTCVTSPSIPTKVELSSIPPTTDGNLVMVTLAPVSERNGDVSCYFVVVQKKMAGGNDTVESDISKLVQADSDPVDGQPYIAMALQRFDEELEINLGDGSLTCCDVASLEKVDCTASSKSRKRREVSTIIRAQNRPLPADTSFTYYVLTSTPNGKEALYGANSRSGPFIVTQTLNNSNVNANSNTVIIVVIVVVVLLVGVVLAVVMIYRRRRTRAFRKPNAHYECPLPVPVPMENIAIEHHNYENVVANNPADQEYEEYCPADENAFVQFNISAHDILACYKRKRLNKDAMFVEEFENTLRNKVTKQGVRTKDAELVQNQSKNRIDSILPSDIARVKLTIVQNDRSTDYINASFINGFSKSYQFIAAQSPKQNTIQDFWRMIVEQRCSVVAMLTRLEENYMVRCEKYWPDLEEEKIYGKFAVKTKSETSFGGYVFRKLTVQRLNSQDVVEINHFQYLDWPEHGVPSTTSSLFRFHQAVMSKQTSASVLVHCCEGAGRTGIFIALDCLSKQFASETKVNIFETVYKMRMERTEMIQNVAQYIYLHKLLAEVCQFGNTDVDMAAFHQYRNSLNVPNQLTSFTGMQNQFSRLEVVPPFFIETLVAAKSISKDANTIAGIVPYDHNLASVGMKSSDKEEPYINASYIPAYSSGFHFIIAQDPVPENVHLFWRCIIDNGIKCVVMLEEDKCLTNYWAPDGMDEAIFQDLTVRTTYMERLSGFIKRSIEIIKENAPEPYVVTQIHLKKWPKNGFPPSTNALFEMISLAEKCSKEAVEIRGKKFVSLVHCRDGSSQAGTFCAIANLLDRLKYESKVDVFRTVKDIRDLRQGAVGNIELYKVNAQCINKARGFRCIHNGSYSMDGTIVQCKVPANVQVSHSVMEVMRNSDDEITITCISNGIPPPTVIWLKNNTSITTSAGVVYQDMTEINATTSRSDLILKRVDYQNGGSYICKATNTINDVVSEISAVLDLIVNGAPEILEPVEYVVLSQNNKAEFSCTFDGYPVPDVQWTFANGSSLPATSQFQVTNNTKVAISYHVSKILTVYGVQCKETSLFSYKCSAINDYNQDNPVESEVFAAGIDSTSLIVNDWESCKNAVSFCKSHGELVVVSTQAVLNEINSGQDRNYWISTKSAMYWMENVSQNKDGCIRIFSRKTGSNLWAVSQNKDANTLCEATRYVVDIPIIANPVVCDGRYLNISWDIVPGSESLAHRIQIYCLSDDLNSTKTFETIPGQQFLMITDLQPRTTYYVEILPLFLGCEKAPLNSRINITTGRENLTAVAETKLVFNKFQGICNISWSSALLSNREEDIRVLYIKTTQLINQKRSNASWINEIDVSEISKFASNYIISNLNPNTDYQVEIGVVASSPCRGLIPIAWSDPVRGTCVTSPSSPSTIELSSKSPSENEKFVSVILTPVSERNGVVSCYLVIAQKGTVGENDTVETDISKLAQADDKLTDGQPYIAMALQRIDKEVEINLGDESLTCCDAASLKKVACVSSNASRNRRDSSSSNTIMARNRPLPNHISVTYYLITATPSDNDVLYAASRRSEAFAVTPVSSGGASPNLGYVPGIVIILVVIVVTLFLMYRRRVWIFKKPILDFNFARDSNVRPTSLSTQRRLSFPRNDVFTSSNDVIYVNQNQVEDGFAKYDIPGRVILNIYASKRRNDDLMFLDEFQTSLVKLVRERPLSTNIAKHTENIKKNRFKNISPIDDARVKLSLLPDQPQSDYINASFINGYSQTAKFIAAQGPKENTMNDFWRMVFEQRCKVIVMVTQLKEGYKNKCEQYWPNPGEEKTFGDIIVRTNNEVFFGDYICRHLCTKSIASKDVMEITQFQYVNWPDHGIPPTTSSLLRLHRAAINAQTRDSGPLLVHCSAGVGRTGTFIALDILSEQMEHEEKINVFRTIYEMRMKRTEMVQSLAQYVYIHKLLAEVFLFGKTDVDVSEFSIYQTNLNKCMEHSEQTTVMQTQFALLGEVPPSFTETSKAKKPENKNLNLVPGILPYDHNLAYVGMTSEDKEVPYLNASNIPAYNAGYSFIIAQDPVPANIHLFWRSVINNGVKCVVMLDEDGSCANYWAENNGSTTFNDVTVRIRYMEKFSCCIERGLEVCKDIQTEPYVVKQIELTNWPAKGIPPSTNTLLETISVVERCRANVEEVRGKKFLALVHCRDGSSQAGAFCAIINLVERLKNENCVDVFRTVKDIRDLRQGAVGNIELYKYCYQAVNEFLESFDLYGNFK</sequence>
<feature type="domain" description="EGF-like" evidence="16">
    <location>
        <begin position="191"/>
        <end position="231"/>
    </location>
</feature>
<evidence type="ECO:0000259" key="20">
    <source>
        <dbReference type="PROSITE" id="PS50853"/>
    </source>
</evidence>
<evidence type="ECO:0000256" key="10">
    <source>
        <dbReference type="ARBA" id="ARBA00023157"/>
    </source>
</evidence>
<feature type="domain" description="EGF-like" evidence="16">
    <location>
        <begin position="273"/>
        <end position="315"/>
    </location>
</feature>
<keyword evidence="10" id="KW-1015">Disulfide bond</keyword>
<evidence type="ECO:0000256" key="11">
    <source>
        <dbReference type="ARBA" id="ARBA00023170"/>
    </source>
</evidence>
<name>A0ABP0FHQ6_CLALP</name>
<dbReference type="SMART" id="SM00408">
    <property type="entry name" value="IGc2"/>
    <property type="match status" value="5"/>
</dbReference>
<dbReference type="EC" id="3.1.3.48" evidence="3"/>
<dbReference type="InterPro" id="IPR049883">
    <property type="entry name" value="NOTCH1_EGF-like"/>
</dbReference>
<keyword evidence="6" id="KW-0677">Repeat</keyword>
<feature type="domain" description="Fibronectin type-III" evidence="20">
    <location>
        <begin position="944"/>
        <end position="1055"/>
    </location>
</feature>
<feature type="domain" description="Ig-like" evidence="19">
    <location>
        <begin position="2593"/>
        <end position="2693"/>
    </location>
</feature>
<dbReference type="SMART" id="SM00060">
    <property type="entry name" value="FN3"/>
    <property type="match status" value="4"/>
</dbReference>
<dbReference type="SMART" id="SM00179">
    <property type="entry name" value="EGF_CA"/>
    <property type="match status" value="10"/>
</dbReference>
<evidence type="ECO:0000256" key="12">
    <source>
        <dbReference type="ARBA" id="ARBA00023319"/>
    </source>
</evidence>
<evidence type="ECO:0000259" key="17">
    <source>
        <dbReference type="PROSITE" id="PS50055"/>
    </source>
</evidence>
<feature type="domain" description="Tyrosine-protein phosphatase" evidence="17">
    <location>
        <begin position="3578"/>
        <end position="3837"/>
    </location>
</feature>
<dbReference type="PROSITE" id="PS50853">
    <property type="entry name" value="FN3"/>
    <property type="match status" value="2"/>
</dbReference>
<dbReference type="SMART" id="SM00409">
    <property type="entry name" value="IG"/>
    <property type="match status" value="6"/>
</dbReference>
<feature type="domain" description="Tyrosine-protein phosphatase" evidence="17">
    <location>
        <begin position="2204"/>
        <end position="2464"/>
    </location>
</feature>
<dbReference type="SUPFAM" id="SSF48726">
    <property type="entry name" value="Immunoglobulin"/>
    <property type="match status" value="5"/>
</dbReference>
<feature type="domain" description="Ig-like" evidence="19">
    <location>
        <begin position="2487"/>
        <end position="2579"/>
    </location>
</feature>
<dbReference type="Gene3D" id="3.90.190.10">
    <property type="entry name" value="Protein tyrosine phosphatase superfamily"/>
    <property type="match status" value="4"/>
</dbReference>
<dbReference type="InterPro" id="IPR013783">
    <property type="entry name" value="Ig-like_fold"/>
</dbReference>
<dbReference type="SUPFAM" id="SSF57184">
    <property type="entry name" value="Growth factor receptor domain"/>
    <property type="match status" value="4"/>
</dbReference>
<proteinExistence type="inferred from homology"/>
<dbReference type="PROSITE" id="PS01187">
    <property type="entry name" value="EGF_CA"/>
    <property type="match status" value="2"/>
</dbReference>
<dbReference type="InterPro" id="IPR050348">
    <property type="entry name" value="Protein-Tyr_Phosphatase"/>
</dbReference>
<dbReference type="Gene3D" id="2.60.40.10">
    <property type="entry name" value="Immunoglobulins"/>
    <property type="match status" value="7"/>
</dbReference>